<feature type="compositionally biased region" description="Polar residues" evidence="7">
    <location>
        <begin position="1257"/>
        <end position="1269"/>
    </location>
</feature>
<evidence type="ECO:0000256" key="3">
    <source>
        <dbReference type="ARBA" id="ARBA00023054"/>
    </source>
</evidence>
<dbReference type="PANTHER" id="PTHR46373:SF2">
    <property type="entry name" value="RWP-RK DOMAIN-CONTAINING PROTEIN"/>
    <property type="match status" value="1"/>
</dbReference>
<dbReference type="OrthoDB" id="6270329at2759"/>
<feature type="compositionally biased region" description="Pro residues" evidence="7">
    <location>
        <begin position="1215"/>
        <end position="1235"/>
    </location>
</feature>
<keyword evidence="4" id="KW-0238">DNA-binding</keyword>
<feature type="compositionally biased region" description="Low complexity" evidence="7">
    <location>
        <begin position="800"/>
        <end position="839"/>
    </location>
</feature>
<feature type="transmembrane region" description="Helical" evidence="8">
    <location>
        <begin position="1292"/>
        <end position="1313"/>
    </location>
</feature>
<evidence type="ECO:0000256" key="8">
    <source>
        <dbReference type="SAM" id="Phobius"/>
    </source>
</evidence>
<dbReference type="PROSITE" id="PS51519">
    <property type="entry name" value="RWP_RK"/>
    <property type="match status" value="1"/>
</dbReference>
<feature type="compositionally biased region" description="Polar residues" evidence="7">
    <location>
        <begin position="58"/>
        <end position="82"/>
    </location>
</feature>
<dbReference type="Proteomes" id="UP000052943">
    <property type="component" value="Unassembled WGS sequence"/>
</dbReference>
<evidence type="ECO:0000313" key="10">
    <source>
        <dbReference type="EMBL" id="KUG01811.1"/>
    </source>
</evidence>
<keyword evidence="8" id="KW-1133">Transmembrane helix</keyword>
<dbReference type="Pfam" id="PF02042">
    <property type="entry name" value="RWP-RK"/>
    <property type="match status" value="1"/>
</dbReference>
<comment type="function">
    <text evidence="1">Putative transcription factor.</text>
</comment>
<feature type="region of interest" description="Disordered" evidence="7">
    <location>
        <begin position="1"/>
        <end position="82"/>
    </location>
</feature>
<evidence type="ECO:0000313" key="11">
    <source>
        <dbReference type="Proteomes" id="UP000052943"/>
    </source>
</evidence>
<dbReference type="STRING" id="4790.A0A0W8E0I0"/>
<accession>A0A0W8E0I0</accession>
<feature type="compositionally biased region" description="Pro residues" evidence="7">
    <location>
        <begin position="1159"/>
        <end position="1170"/>
    </location>
</feature>
<gene>
    <name evidence="10" type="ORF">AM587_10015016</name>
</gene>
<feature type="compositionally biased region" description="Low complexity" evidence="7">
    <location>
        <begin position="891"/>
        <end position="958"/>
    </location>
</feature>
<name>A0A0W8E0I0_PHYNI</name>
<feature type="compositionally biased region" description="Low complexity" evidence="7">
    <location>
        <begin position="851"/>
        <end position="885"/>
    </location>
</feature>
<dbReference type="EMBL" id="LNFO01000198">
    <property type="protein sequence ID" value="KUG01811.1"/>
    <property type="molecule type" value="Genomic_DNA"/>
</dbReference>
<keyword evidence="8" id="KW-0472">Membrane</keyword>
<feature type="region of interest" description="Disordered" evidence="7">
    <location>
        <begin position="471"/>
        <end position="559"/>
    </location>
</feature>
<feature type="compositionally biased region" description="Pro residues" evidence="7">
    <location>
        <begin position="1196"/>
        <end position="1207"/>
    </location>
</feature>
<protein>
    <submittedName>
        <fullName evidence="10">Serum response factor-binding protein 1</fullName>
    </submittedName>
</protein>
<feature type="compositionally biased region" description="Low complexity" evidence="7">
    <location>
        <begin position="1171"/>
        <end position="1195"/>
    </location>
</feature>
<evidence type="ECO:0000259" key="9">
    <source>
        <dbReference type="PROSITE" id="PS51519"/>
    </source>
</evidence>
<organism evidence="10 11">
    <name type="scientific">Phytophthora nicotianae</name>
    <name type="common">Potato buckeye rot agent</name>
    <name type="synonym">Phytophthora parasitica</name>
    <dbReference type="NCBI Taxonomy" id="4792"/>
    <lineage>
        <taxon>Eukaryota</taxon>
        <taxon>Sar</taxon>
        <taxon>Stramenopiles</taxon>
        <taxon>Oomycota</taxon>
        <taxon>Peronosporomycetes</taxon>
        <taxon>Peronosporales</taxon>
        <taxon>Peronosporaceae</taxon>
        <taxon>Phytophthora</taxon>
    </lineage>
</organism>
<feature type="domain" description="RWP-RK" evidence="9">
    <location>
        <begin position="267"/>
        <end position="359"/>
    </location>
</feature>
<feature type="compositionally biased region" description="Low complexity" evidence="7">
    <location>
        <begin position="1037"/>
        <end position="1115"/>
    </location>
</feature>
<feature type="region of interest" description="Disordered" evidence="7">
    <location>
        <begin position="423"/>
        <end position="457"/>
    </location>
</feature>
<feature type="compositionally biased region" description="Low complexity" evidence="7">
    <location>
        <begin position="1128"/>
        <end position="1158"/>
    </location>
</feature>
<dbReference type="InterPro" id="IPR044607">
    <property type="entry name" value="RKD-like"/>
</dbReference>
<feature type="compositionally biased region" description="Low complexity" evidence="7">
    <location>
        <begin position="965"/>
        <end position="1029"/>
    </location>
</feature>
<evidence type="ECO:0000256" key="5">
    <source>
        <dbReference type="ARBA" id="ARBA00023163"/>
    </source>
</evidence>
<proteinExistence type="predicted"/>
<evidence type="ECO:0000256" key="4">
    <source>
        <dbReference type="ARBA" id="ARBA00023125"/>
    </source>
</evidence>
<feature type="compositionally biased region" description="Low complexity" evidence="7">
    <location>
        <begin position="1236"/>
        <end position="1256"/>
    </location>
</feature>
<dbReference type="GO" id="GO:0003700">
    <property type="term" value="F:DNA-binding transcription factor activity"/>
    <property type="evidence" value="ECO:0007669"/>
    <property type="project" value="InterPro"/>
</dbReference>
<dbReference type="InterPro" id="IPR003035">
    <property type="entry name" value="RWP-RK_dom"/>
</dbReference>
<keyword evidence="3" id="KW-0175">Coiled coil</keyword>
<evidence type="ECO:0000256" key="1">
    <source>
        <dbReference type="ARBA" id="ARBA00004049"/>
    </source>
</evidence>
<sequence length="1344" mass="142131">MAAEMEQQRAPELAVTGPESSPRMAPSVLSSMMKVASTMDENKPVAPAEVSKSGLTWPDSSLQPLRTKPTTPGGSSLKVETSPTVVHTSNTVATIDESGLPKPSDGLPVPNMSCDSVSPVSPTVMKDLQFDSRFISDAWSYEAPQNMYALLTQPANQMDPLAGGTGLVTPYMQLQAQQQHLQMQQQQLEQQLEHGLPLQMSPIHGSSLSSLYMSGAPMGINPHQMMMQQPPNASGMNPGYPPTPTAVTLSDIMVSSDPSMFLAPSSSPTNMIKQPMMPPMPHAGGVINVKDLTLNELRPHFNKPMAVVAKELGVCITLMKKICRRNGLVRWPHRRIRSLVNRITSLQVLASNAAGAERKRFQGQIAGLREELSAVIQNPNEKSRKAQTDAKVPSKVEKMIVTEVKDEFPVAQITDEMVGPAEIPIDDESNGNDNIQTDSGAAKKRKKMKSTATKTETKEVVGVKRNAIVENEISRTKKRKPSFGLHAHQPPPIKIPRHDELPSMTRLRSQSVPERRLRGDRRHGRGRDKGTGASSTSVRPSTTTHRNGRRGSISSILNDIPESMRSDCRSLTLSESNAIEDKCDILSAVRYFLVKSISRTRIRQGAPSRMTFGFVDPKSLPKLHVRGMQLPLVLGLAALGMQRVAALDVSVCGDATYALSESRGALCSGAGSAPAGTACPLRGDVAVADCHNNLASYLDGSCVAPEDAECRIVTGSTWGCVLPSVGCGDESSTPEATPAATVPIEEDGSCPTWEFDGKDDVVESIDTSSAFDGNEDYDESWFTQTTTVTELYDCGEVPDTTEAPVTSAPETATPATQTPVTASPPTETPVTEPPSTGTPVIEAPITESPVTESPSTKAPPTESPSTESPVTDTPGTEPPVTETPAPESPETEAPVTESPITENPATEPPSTTSPTTPEPTTKTPSTTTPTTSQPSTETPSTTSPTTPEPSTETPSTTSPTPPQPSTETPATTSPATPEPATETPATTEPSAPGPTTETPVTTAPGTPEPTTEAPVTTAPGTPEPTTETPPTAPTTPEPTTETPVTTAPTTPEPTTETPVTTAPTTSEPTTETPVTTAPVTPEPTTETPVTTAPGTSEPTTETPVTTAPVTSEPTTQMPSTDIPVTPSTEPTPAPTTEEPYTPGPTTDEPTPAPTTEEPTPAPTTPEPTPAPTTEEPYTPGPTTDEPTPAPTTEEPMPAPTTPEPTPAPTTEEPYTPGPMTPKPTPSPKTPIPSPSPKNTKPPYNQGGQWQYQQSEQTVESTTAYTSGGESQTVSFAAADSADSASRDNSEEVWVAVIGSFVAVAGIAGVALYARKKRRRENRGLSPTNEYAMHPIVTPQWPRTD</sequence>
<feature type="compositionally biased region" description="Polar residues" evidence="7">
    <location>
        <begin position="533"/>
        <end position="545"/>
    </location>
</feature>
<comment type="caution">
    <text evidence="10">The sequence shown here is derived from an EMBL/GenBank/DDBJ whole genome shotgun (WGS) entry which is preliminary data.</text>
</comment>
<keyword evidence="5" id="KW-0804">Transcription</keyword>
<keyword evidence="6" id="KW-0539">Nucleus</keyword>
<dbReference type="PANTHER" id="PTHR46373">
    <property type="entry name" value="PROTEIN RKD4"/>
    <property type="match status" value="1"/>
</dbReference>
<keyword evidence="2" id="KW-0805">Transcription regulation</keyword>
<feature type="region of interest" description="Disordered" evidence="7">
    <location>
        <begin position="731"/>
        <end position="758"/>
    </location>
</feature>
<evidence type="ECO:0000256" key="2">
    <source>
        <dbReference type="ARBA" id="ARBA00023015"/>
    </source>
</evidence>
<evidence type="ECO:0000256" key="7">
    <source>
        <dbReference type="SAM" id="MobiDB-lite"/>
    </source>
</evidence>
<feature type="region of interest" description="Disordered" evidence="7">
    <location>
        <begin position="795"/>
        <end position="1269"/>
    </location>
</feature>
<evidence type="ECO:0000256" key="6">
    <source>
        <dbReference type="ARBA" id="ARBA00023242"/>
    </source>
</evidence>
<dbReference type="GO" id="GO:0003677">
    <property type="term" value="F:DNA binding"/>
    <property type="evidence" value="ECO:0007669"/>
    <property type="project" value="UniProtKB-KW"/>
</dbReference>
<keyword evidence="8" id="KW-0812">Transmembrane</keyword>
<reference evidence="10 11" key="1">
    <citation type="submission" date="2015-11" db="EMBL/GenBank/DDBJ databases">
        <title>Genomes and virulence difference between two physiological races of Phytophthora nicotianae.</title>
        <authorList>
            <person name="Liu H."/>
            <person name="Ma X."/>
            <person name="Yu H."/>
            <person name="Fang D."/>
            <person name="Li Y."/>
            <person name="Wang X."/>
            <person name="Wang W."/>
            <person name="Dong Y."/>
            <person name="Xiao B."/>
        </authorList>
    </citation>
    <scope>NUCLEOTIDE SEQUENCE [LARGE SCALE GENOMIC DNA]</scope>
    <source>
        <strain evidence="11">race 0</strain>
    </source>
</reference>